<sequence length="349" mass="40977">MENLKYARNIGNKTVNFDLNLRVREAKRKPSDLDVKLDDLIHFLLNNEKRLKLVVPNKLDSAKIFCYRGLMTCIACTPYENQEPWKIVAILFRGDIYLCARYTEQKIAQKKCMTEKDKLFTSWGYKFEQYMLSVKPHLDPNPEVPVDETEEFSLVLTTNLNKHNIIYGAEMDGIRCDKKKVDEAPDSFDDIIKYLSDKEFVELKTNRHIERANQDRNFRRFKAKKWWCQSFLVGIETIVCGFRNDDGIVEELKVFNVSDLPKMSRNFWDPKVCFNFLDTFFTFVKRCLVRHIKIKHGESSLNNLQTLPLVSLVFEWSPGSPVKVSPDCNHDEDPILPEYFLKTFGKCER</sequence>
<keyword evidence="2" id="KW-0694">RNA-binding</keyword>
<gene>
    <name evidence="4" type="ORF">LNINA_LOCUS7885</name>
</gene>
<keyword evidence="2" id="KW-0539">Nucleus</keyword>
<dbReference type="GO" id="GO:0034353">
    <property type="term" value="F:mRNA 5'-diphosphatase activity"/>
    <property type="evidence" value="ECO:0007669"/>
    <property type="project" value="TreeGrafter"/>
</dbReference>
<dbReference type="GO" id="GO:0004518">
    <property type="term" value="F:nuclease activity"/>
    <property type="evidence" value="ECO:0007669"/>
    <property type="project" value="UniProtKB-KW"/>
</dbReference>
<evidence type="ECO:0000313" key="5">
    <source>
        <dbReference type="Proteomes" id="UP001497472"/>
    </source>
</evidence>
<comment type="subcellular location">
    <subcellularLocation>
        <location evidence="2">Nucleus</location>
    </subcellularLocation>
</comment>
<comment type="similarity">
    <text evidence="1 2">Belongs to the DXO/Dom3Z family.</text>
</comment>
<evidence type="ECO:0000256" key="2">
    <source>
        <dbReference type="RuleBase" id="RU367113"/>
    </source>
</evidence>
<dbReference type="PANTHER" id="PTHR12395:SF9">
    <property type="entry name" value="DECAPPING AND EXORIBONUCLEASE PROTEIN"/>
    <property type="match status" value="1"/>
</dbReference>
<dbReference type="GO" id="GO:0005634">
    <property type="term" value="C:nucleus"/>
    <property type="evidence" value="ECO:0007669"/>
    <property type="project" value="UniProtKB-SubCell"/>
</dbReference>
<dbReference type="GO" id="GO:0046872">
    <property type="term" value="F:metal ion binding"/>
    <property type="evidence" value="ECO:0007669"/>
    <property type="project" value="UniProtKB-KW"/>
</dbReference>
<comment type="caution">
    <text evidence="4">The sequence shown here is derived from an EMBL/GenBank/DDBJ whole genome shotgun (WGS) entry which is preliminary data.</text>
</comment>
<protein>
    <recommendedName>
        <fullName evidence="2">Decapping nuclease</fullName>
        <ecNumber evidence="2">3.6.1.-</ecNumber>
    </recommendedName>
</protein>
<dbReference type="Pfam" id="PF08652">
    <property type="entry name" value="RAI1"/>
    <property type="match status" value="1"/>
</dbReference>
<proteinExistence type="inferred from homology"/>
<name>A0AAV1JJC0_9NEOP</name>
<dbReference type="InterPro" id="IPR013961">
    <property type="entry name" value="RAI1"/>
</dbReference>
<dbReference type="Proteomes" id="UP001497472">
    <property type="component" value="Unassembled WGS sequence"/>
</dbReference>
<dbReference type="EC" id="3.6.1.-" evidence="2"/>
<keyword evidence="2" id="KW-0540">Nuclease</keyword>
<organism evidence="4 5">
    <name type="scientific">Leptosia nina</name>
    <dbReference type="NCBI Taxonomy" id="320188"/>
    <lineage>
        <taxon>Eukaryota</taxon>
        <taxon>Metazoa</taxon>
        <taxon>Ecdysozoa</taxon>
        <taxon>Arthropoda</taxon>
        <taxon>Hexapoda</taxon>
        <taxon>Insecta</taxon>
        <taxon>Pterygota</taxon>
        <taxon>Neoptera</taxon>
        <taxon>Endopterygota</taxon>
        <taxon>Lepidoptera</taxon>
        <taxon>Glossata</taxon>
        <taxon>Ditrysia</taxon>
        <taxon>Papilionoidea</taxon>
        <taxon>Pieridae</taxon>
        <taxon>Pierinae</taxon>
        <taxon>Leptosia</taxon>
    </lineage>
</organism>
<accession>A0AAV1JJC0</accession>
<feature type="domain" description="RAI1-like" evidence="3">
    <location>
        <begin position="5"/>
        <end position="293"/>
    </location>
</feature>
<dbReference type="GO" id="GO:0000166">
    <property type="term" value="F:nucleotide binding"/>
    <property type="evidence" value="ECO:0007669"/>
    <property type="project" value="UniProtKB-KW"/>
</dbReference>
<dbReference type="InterPro" id="IPR039039">
    <property type="entry name" value="RAI1-like_fam"/>
</dbReference>
<comment type="cofactor">
    <cofactor evidence="2">
        <name>a divalent metal cation</name>
        <dbReference type="ChEBI" id="CHEBI:60240"/>
    </cofactor>
</comment>
<keyword evidence="2" id="KW-0547">Nucleotide-binding</keyword>
<dbReference type="GO" id="GO:0110155">
    <property type="term" value="P:NAD-cap decapping"/>
    <property type="evidence" value="ECO:0007669"/>
    <property type="project" value="TreeGrafter"/>
</dbReference>
<evidence type="ECO:0000256" key="1">
    <source>
        <dbReference type="ARBA" id="ARBA00006562"/>
    </source>
</evidence>
<dbReference type="PANTHER" id="PTHR12395">
    <property type="entry name" value="DOM-3 RELATED"/>
    <property type="match status" value="1"/>
</dbReference>
<keyword evidence="2" id="KW-0378">Hydrolase</keyword>
<dbReference type="GO" id="GO:0000956">
    <property type="term" value="P:nuclear-transcribed mRNA catabolic process"/>
    <property type="evidence" value="ECO:0007669"/>
    <property type="project" value="TreeGrafter"/>
</dbReference>
<dbReference type="EMBL" id="CAVLEF010000010">
    <property type="protein sequence ID" value="CAK1548516.1"/>
    <property type="molecule type" value="Genomic_DNA"/>
</dbReference>
<evidence type="ECO:0000313" key="4">
    <source>
        <dbReference type="EMBL" id="CAK1548516.1"/>
    </source>
</evidence>
<dbReference type="AlphaFoldDB" id="A0AAV1JJC0"/>
<reference evidence="4 5" key="1">
    <citation type="submission" date="2023-11" db="EMBL/GenBank/DDBJ databases">
        <authorList>
            <person name="Okamura Y."/>
        </authorList>
    </citation>
    <scope>NUCLEOTIDE SEQUENCE [LARGE SCALE GENOMIC DNA]</scope>
</reference>
<keyword evidence="5" id="KW-1185">Reference proteome</keyword>
<keyword evidence="2" id="KW-0479">Metal-binding</keyword>
<comment type="function">
    <text evidence="2">Decapping enzyme for NAD-capped RNAs: specifically hydrolyzes the nicotinamide adenine dinucleotide (NAD) cap from a subset of RNAs by removing the entire NAD moiety from the 5'-end of an NAD-capped RNA.</text>
</comment>
<evidence type="ECO:0000259" key="3">
    <source>
        <dbReference type="Pfam" id="PF08652"/>
    </source>
</evidence>
<dbReference type="GO" id="GO:0005829">
    <property type="term" value="C:cytosol"/>
    <property type="evidence" value="ECO:0007669"/>
    <property type="project" value="TreeGrafter"/>
</dbReference>
<dbReference type="GO" id="GO:0003723">
    <property type="term" value="F:RNA binding"/>
    <property type="evidence" value="ECO:0007669"/>
    <property type="project" value="UniProtKB-KW"/>
</dbReference>